<dbReference type="Proteomes" id="UP000503349">
    <property type="component" value="Chromosome 13"/>
</dbReference>
<keyword evidence="1" id="KW-1133">Transmembrane helix</keyword>
<proteinExistence type="predicted"/>
<evidence type="ECO:0000313" key="2">
    <source>
        <dbReference type="EMBL" id="KAF3698145.1"/>
    </source>
</evidence>
<protein>
    <submittedName>
        <fullName evidence="2">Uncharacterized protein</fullName>
    </submittedName>
</protein>
<evidence type="ECO:0000313" key="3">
    <source>
        <dbReference type="Proteomes" id="UP000503349"/>
    </source>
</evidence>
<evidence type="ECO:0000256" key="1">
    <source>
        <dbReference type="SAM" id="Phobius"/>
    </source>
</evidence>
<feature type="transmembrane region" description="Helical" evidence="1">
    <location>
        <begin position="214"/>
        <end position="234"/>
    </location>
</feature>
<gene>
    <name evidence="2" type="ORF">EXN66_Car013826</name>
</gene>
<sequence>MLLMLVVQLHLSYSLKDDAVFPQVFPQVFPNRQQHFEHGTINVSCEGLNGLKDAPTSPSCSQPPSSSITGCRNENVADPNNATYAAISVKRKDGVSRESNVSDPITSTYAVVMRRTETATERRKTAVASTVHRKRKLFNNFLFYFYPVVQRENMEVTTLCIKLFNLFLLLSARGKSSYSAQKADIPAPQVTAPEDGQESPSHPPHPGSFQLSEMLRIIFTIFYLALLVSLVGLLQCRKNKVLNLLLLLTARGKSSYSAQKAVTTSENGQETPTSPPHPGSNQFSVLLSIIFTVFCLAVLLLVVGILQCRKHRVSCFSSPTPGSEAVYEHVGASVRQAAINANVTKQKRKRGCQENVADSKNVTYAAVIVKKKDRGC</sequence>
<name>A0A6G1Q6G9_CHAAH</name>
<organism evidence="2 3">
    <name type="scientific">Channa argus</name>
    <name type="common">Northern snakehead</name>
    <name type="synonym">Ophicephalus argus</name>
    <dbReference type="NCBI Taxonomy" id="215402"/>
    <lineage>
        <taxon>Eukaryota</taxon>
        <taxon>Metazoa</taxon>
        <taxon>Chordata</taxon>
        <taxon>Craniata</taxon>
        <taxon>Vertebrata</taxon>
        <taxon>Euteleostomi</taxon>
        <taxon>Actinopterygii</taxon>
        <taxon>Neopterygii</taxon>
        <taxon>Teleostei</taxon>
        <taxon>Neoteleostei</taxon>
        <taxon>Acanthomorphata</taxon>
        <taxon>Anabantaria</taxon>
        <taxon>Anabantiformes</taxon>
        <taxon>Channoidei</taxon>
        <taxon>Channidae</taxon>
        <taxon>Channa</taxon>
    </lineage>
</organism>
<keyword evidence="1" id="KW-0472">Membrane</keyword>
<reference evidence="3" key="2">
    <citation type="submission" date="2019-02" db="EMBL/GenBank/DDBJ databases">
        <title>Opniocepnalus argus Var Kimnra genome.</title>
        <authorList>
            <person name="Zhou C."/>
            <person name="Xiao S."/>
        </authorList>
    </citation>
    <scope>NUCLEOTIDE SEQUENCE [LARGE SCALE GENOMIC DNA]</scope>
</reference>
<accession>A0A6G1Q6G9</accession>
<keyword evidence="1" id="KW-0812">Transmembrane</keyword>
<keyword evidence="3" id="KW-1185">Reference proteome</keyword>
<dbReference type="EMBL" id="CM015724">
    <property type="protein sequence ID" value="KAF3698145.1"/>
    <property type="molecule type" value="Genomic_DNA"/>
</dbReference>
<feature type="transmembrane region" description="Helical" evidence="1">
    <location>
        <begin position="283"/>
        <end position="306"/>
    </location>
</feature>
<reference evidence="2 3" key="1">
    <citation type="submission" date="2019-02" db="EMBL/GenBank/DDBJ databases">
        <title>Opniocepnalus argus genome.</title>
        <authorList>
            <person name="Zhou C."/>
            <person name="Xiao S."/>
        </authorList>
    </citation>
    <scope>NUCLEOTIDE SEQUENCE [LARGE SCALE GENOMIC DNA]</scope>
    <source>
        <strain evidence="2">OARG1902GOOAL</strain>
        <tissue evidence="2">Muscle</tissue>
    </source>
</reference>
<dbReference type="AlphaFoldDB" id="A0A6G1Q6G9"/>